<dbReference type="InterPro" id="IPR001544">
    <property type="entry name" value="Aminotrans_IV"/>
</dbReference>
<evidence type="ECO:0000313" key="2">
    <source>
        <dbReference type="EMBL" id="SJN24401.1"/>
    </source>
</evidence>
<dbReference type="RefSeq" id="WP_094763944.1">
    <property type="nucleotide sequence ID" value="NZ_FUKQ01000014.1"/>
</dbReference>
<dbReference type="InterPro" id="IPR036038">
    <property type="entry name" value="Aminotransferase-like"/>
</dbReference>
<dbReference type="InterPro" id="IPR005801">
    <property type="entry name" value="ADC_synthase"/>
</dbReference>
<dbReference type="Pfam" id="PF01063">
    <property type="entry name" value="Aminotran_4"/>
    <property type="match status" value="1"/>
</dbReference>
<dbReference type="Pfam" id="PF00425">
    <property type="entry name" value="Chorismate_bind"/>
    <property type="match status" value="1"/>
</dbReference>
<protein>
    <submittedName>
        <fullName evidence="2">Para-aminobenzoate synthase, aminase component / Aminodeoxychorismate lyase</fullName>
        <ecNumber evidence="2">2.6.1.85</ecNumber>
        <ecNumber evidence="2">4.1.3.38</ecNumber>
    </submittedName>
</protein>
<feature type="domain" description="Chorismate-utilising enzyme C-terminal" evidence="1">
    <location>
        <begin position="122"/>
        <end position="372"/>
    </location>
</feature>
<keyword evidence="3" id="KW-1185">Reference proteome</keyword>
<proteinExistence type="predicted"/>
<sequence length="580" mass="63604">MERVALRFDDIVAGTCRRFDGECEVLRADAADELRPVLEEVRSRLASGATLAGFLSYEAGQVLVAQPDGTRWRQRDEGRCPVAWFAVLPEAPRAVPASWPTPENNRYHVGEWEPQVRRGRHLGDVEQVRERIARGDFYQCNLTTQLQSSFAGSVEGLYRDLALAQQSGHCAFIETDDFAVASASPELMMAWRDGRVACEPMKGTAPTVADDSGDRAARDGLLASEKDVAENVMIVDLLRNDLARVCATGSVVVSDLCRAERYPTVWQLVSRIEGELRAGLDAVDMLTALFPCGSITGAPKLASMLAIDELEAGPRGIYCGSIGLFDASAGSFNVAIRTASVDKSAGTVRYGAGGGITWSSDPAAEWDELVTKSRVLDALPAEPVRVLETARWDDDDFPLLERHVERGVRTCRELGLGWTAEQIRDAFLSARPGPGDGAVRVVLGETGADVTSRPVPRMERVRLALADRRVRSDDPWRSWKTTHRRILDEARARRPDVDDVVFLNERGFVTETSIFTIAALVDGQWVTPQVTDGCLPGVLRAQLLDEGRLVERSLVWKDLLQADELAVLNSVRGWLPAVIA</sequence>
<dbReference type="GO" id="GO:0008696">
    <property type="term" value="F:4-amino-4-deoxychorismate lyase activity"/>
    <property type="evidence" value="ECO:0007669"/>
    <property type="project" value="UniProtKB-EC"/>
</dbReference>
<keyword evidence="2" id="KW-0032">Aminotransferase</keyword>
<dbReference type="OrthoDB" id="3518032at2"/>
<dbReference type="InterPro" id="IPR043132">
    <property type="entry name" value="BCAT-like_C"/>
</dbReference>
<keyword evidence="2" id="KW-0808">Transferase</keyword>
<evidence type="ECO:0000313" key="3">
    <source>
        <dbReference type="Proteomes" id="UP000188342"/>
    </source>
</evidence>
<dbReference type="Gene3D" id="3.60.120.10">
    <property type="entry name" value="Anthranilate synthase"/>
    <property type="match status" value="1"/>
</dbReference>
<keyword evidence="2" id="KW-0456">Lyase</keyword>
<dbReference type="PANTHER" id="PTHR11236">
    <property type="entry name" value="AMINOBENZOATE/ANTHRANILATE SYNTHASE"/>
    <property type="match status" value="1"/>
</dbReference>
<reference evidence="2 3" key="1">
    <citation type="submission" date="2017-02" db="EMBL/GenBank/DDBJ databases">
        <authorList>
            <person name="Peterson S.W."/>
        </authorList>
    </citation>
    <scope>NUCLEOTIDE SEQUENCE [LARGE SCALE GENOMIC DNA]</scope>
    <source>
        <strain evidence="2 3">LSP_Lj1</strain>
    </source>
</reference>
<dbReference type="PANTHER" id="PTHR11236:SF50">
    <property type="entry name" value="AMINODEOXYCHORISMATE SYNTHASE COMPONENT 1"/>
    <property type="match status" value="1"/>
</dbReference>
<dbReference type="InterPro" id="IPR043131">
    <property type="entry name" value="BCAT-like_N"/>
</dbReference>
<dbReference type="AlphaFoldDB" id="A0A1R4IWX4"/>
<dbReference type="GO" id="GO:0046820">
    <property type="term" value="F:4-amino-4-deoxychorismate synthase activity"/>
    <property type="evidence" value="ECO:0007669"/>
    <property type="project" value="UniProtKB-EC"/>
</dbReference>
<dbReference type="PRINTS" id="PR00095">
    <property type="entry name" value="ANTSNTHASEI"/>
</dbReference>
<dbReference type="STRING" id="1255658.FM114_04245"/>
<dbReference type="GO" id="GO:0000162">
    <property type="term" value="P:L-tryptophan biosynthetic process"/>
    <property type="evidence" value="ECO:0007669"/>
    <property type="project" value="TreeGrafter"/>
</dbReference>
<dbReference type="Proteomes" id="UP000188342">
    <property type="component" value="Unassembled WGS sequence"/>
</dbReference>
<dbReference type="Gene3D" id="3.30.470.10">
    <property type="match status" value="1"/>
</dbReference>
<accession>A0A1R4IWX4</accession>
<dbReference type="SUPFAM" id="SSF56752">
    <property type="entry name" value="D-aminoacid aminotransferase-like PLP-dependent enzymes"/>
    <property type="match status" value="1"/>
</dbReference>
<dbReference type="Gene3D" id="3.20.10.10">
    <property type="entry name" value="D-amino Acid Aminotransferase, subunit A, domain 2"/>
    <property type="match status" value="1"/>
</dbReference>
<organism evidence="2 3">
    <name type="scientific">Luteococcus japonicus LSP_Lj1</name>
    <dbReference type="NCBI Taxonomy" id="1255658"/>
    <lineage>
        <taxon>Bacteria</taxon>
        <taxon>Bacillati</taxon>
        <taxon>Actinomycetota</taxon>
        <taxon>Actinomycetes</taxon>
        <taxon>Propionibacteriales</taxon>
        <taxon>Propionibacteriaceae</taxon>
        <taxon>Luteococcus</taxon>
    </lineage>
</organism>
<dbReference type="SUPFAM" id="SSF56322">
    <property type="entry name" value="ADC synthase"/>
    <property type="match status" value="1"/>
</dbReference>
<evidence type="ECO:0000259" key="1">
    <source>
        <dbReference type="Pfam" id="PF00425"/>
    </source>
</evidence>
<dbReference type="EC" id="2.6.1.85" evidence="2"/>
<dbReference type="InterPro" id="IPR015890">
    <property type="entry name" value="Chorismate_C"/>
</dbReference>
<dbReference type="InterPro" id="IPR019999">
    <property type="entry name" value="Anth_synth_I-like"/>
</dbReference>
<name>A0A1R4IWX4_9ACTN</name>
<dbReference type="EMBL" id="FUKQ01000014">
    <property type="protein sequence ID" value="SJN24401.1"/>
    <property type="molecule type" value="Genomic_DNA"/>
</dbReference>
<gene>
    <name evidence="2" type="ORF">FM114_04245</name>
</gene>
<dbReference type="EC" id="4.1.3.38" evidence="2"/>